<proteinExistence type="predicted"/>
<accession>A0A6J5M677</accession>
<name>A0A6J5M677_9CAUD</name>
<protein>
    <submittedName>
        <fullName evidence="1">Uncharacterized protein</fullName>
    </submittedName>
</protein>
<dbReference type="EMBL" id="LR796407">
    <property type="protein sequence ID" value="CAB4142224.1"/>
    <property type="molecule type" value="Genomic_DNA"/>
</dbReference>
<gene>
    <name evidence="1" type="ORF">UFOVP439_18</name>
</gene>
<sequence>MDNLLFIIAGILGVAAIPALRQAIKSYRARKSAGDIIVDALEAAIDEVDKK</sequence>
<organism evidence="1">
    <name type="scientific">uncultured Caudovirales phage</name>
    <dbReference type="NCBI Taxonomy" id="2100421"/>
    <lineage>
        <taxon>Viruses</taxon>
        <taxon>Duplodnaviria</taxon>
        <taxon>Heunggongvirae</taxon>
        <taxon>Uroviricota</taxon>
        <taxon>Caudoviricetes</taxon>
        <taxon>Peduoviridae</taxon>
        <taxon>Maltschvirus</taxon>
        <taxon>Maltschvirus maltsch</taxon>
    </lineage>
</organism>
<reference evidence="1" key="1">
    <citation type="submission" date="2020-04" db="EMBL/GenBank/DDBJ databases">
        <authorList>
            <person name="Chiriac C."/>
            <person name="Salcher M."/>
            <person name="Ghai R."/>
            <person name="Kavagutti S V."/>
        </authorList>
    </citation>
    <scope>NUCLEOTIDE SEQUENCE</scope>
</reference>
<evidence type="ECO:0000313" key="1">
    <source>
        <dbReference type="EMBL" id="CAB4142224.1"/>
    </source>
</evidence>